<dbReference type="AlphaFoldDB" id="A0A1I5DHH4"/>
<proteinExistence type="predicted"/>
<dbReference type="Proteomes" id="UP000199036">
    <property type="component" value="Unassembled WGS sequence"/>
</dbReference>
<dbReference type="RefSeq" id="WP_091524145.1">
    <property type="nucleotide sequence ID" value="NZ_FOVI01000016.1"/>
</dbReference>
<name>A0A1I5DHH4_9FLAO</name>
<keyword evidence="6" id="KW-1185">Reference proteome</keyword>
<organism evidence="5 6">
    <name type="scientific">Paenimyroides ummariense</name>
    <dbReference type="NCBI Taxonomy" id="913024"/>
    <lineage>
        <taxon>Bacteria</taxon>
        <taxon>Pseudomonadati</taxon>
        <taxon>Bacteroidota</taxon>
        <taxon>Flavobacteriia</taxon>
        <taxon>Flavobacteriales</taxon>
        <taxon>Flavobacteriaceae</taxon>
        <taxon>Paenimyroides</taxon>
    </lineage>
</organism>
<dbReference type="SUPFAM" id="SSF46785">
    <property type="entry name" value="Winged helix' DNA-binding domain"/>
    <property type="match status" value="1"/>
</dbReference>
<dbReference type="EMBL" id="FOVI01000016">
    <property type="protein sequence ID" value="SFN98714.1"/>
    <property type="molecule type" value="Genomic_DNA"/>
</dbReference>
<accession>A0A1I5DHH4</accession>
<protein>
    <submittedName>
        <fullName evidence="5">DNA-binding transcriptional regulator, HxlR family</fullName>
    </submittedName>
</protein>
<dbReference type="InterPro" id="IPR036390">
    <property type="entry name" value="WH_DNA-bd_sf"/>
</dbReference>
<feature type="domain" description="HTH hxlR-type" evidence="4">
    <location>
        <begin position="16"/>
        <end position="119"/>
    </location>
</feature>
<evidence type="ECO:0000313" key="6">
    <source>
        <dbReference type="Proteomes" id="UP000199036"/>
    </source>
</evidence>
<sequence>MQVTTKPETPHSSEECKHSIRAVHDAMYVLGGKWKISIIACLLFGAKRYSDILREVEGISGKMLSRELKEMEVNFLVKRTVGKSQPVMVSYELTEYGESVKPVISTLANWGHIHRKCVTKNS</sequence>
<evidence type="ECO:0000256" key="1">
    <source>
        <dbReference type="ARBA" id="ARBA00023015"/>
    </source>
</evidence>
<reference evidence="6" key="1">
    <citation type="submission" date="2016-10" db="EMBL/GenBank/DDBJ databases">
        <authorList>
            <person name="Varghese N."/>
            <person name="Submissions S."/>
        </authorList>
    </citation>
    <scope>NUCLEOTIDE SEQUENCE [LARGE SCALE GENOMIC DNA]</scope>
    <source>
        <strain evidence="6">DS-12</strain>
    </source>
</reference>
<dbReference type="Gene3D" id="1.10.10.10">
    <property type="entry name" value="Winged helix-like DNA-binding domain superfamily/Winged helix DNA-binding domain"/>
    <property type="match status" value="1"/>
</dbReference>
<keyword evidence="3" id="KW-0804">Transcription</keyword>
<dbReference type="OrthoDB" id="769662at2"/>
<evidence type="ECO:0000256" key="3">
    <source>
        <dbReference type="ARBA" id="ARBA00023163"/>
    </source>
</evidence>
<evidence type="ECO:0000313" key="5">
    <source>
        <dbReference type="EMBL" id="SFN98714.1"/>
    </source>
</evidence>
<gene>
    <name evidence="5" type="ORF">SAMN05421741_1164</name>
</gene>
<dbReference type="GO" id="GO:0003677">
    <property type="term" value="F:DNA binding"/>
    <property type="evidence" value="ECO:0007669"/>
    <property type="project" value="UniProtKB-KW"/>
</dbReference>
<keyword evidence="2 5" id="KW-0238">DNA-binding</keyword>
<evidence type="ECO:0000259" key="4">
    <source>
        <dbReference type="PROSITE" id="PS51118"/>
    </source>
</evidence>
<keyword evidence="1" id="KW-0805">Transcription regulation</keyword>
<evidence type="ECO:0000256" key="2">
    <source>
        <dbReference type="ARBA" id="ARBA00023125"/>
    </source>
</evidence>
<dbReference type="PANTHER" id="PTHR33204">
    <property type="entry name" value="TRANSCRIPTIONAL REGULATOR, MARR FAMILY"/>
    <property type="match status" value="1"/>
</dbReference>
<dbReference type="Pfam" id="PF01638">
    <property type="entry name" value="HxlR"/>
    <property type="match status" value="1"/>
</dbReference>
<dbReference type="InterPro" id="IPR036388">
    <property type="entry name" value="WH-like_DNA-bd_sf"/>
</dbReference>
<dbReference type="InterPro" id="IPR002577">
    <property type="entry name" value="HTH_HxlR"/>
</dbReference>
<dbReference type="PROSITE" id="PS51118">
    <property type="entry name" value="HTH_HXLR"/>
    <property type="match status" value="1"/>
</dbReference>